<evidence type="ECO:0000256" key="1">
    <source>
        <dbReference type="ARBA" id="ARBA00004613"/>
    </source>
</evidence>
<comment type="subcellular location">
    <subcellularLocation>
        <location evidence="1">Secreted</location>
    </subcellularLocation>
</comment>
<evidence type="ECO:0000313" key="6">
    <source>
        <dbReference type="EnsemblMetazoa" id="AQUA008385-PA"/>
    </source>
</evidence>
<dbReference type="PANTHER" id="PTHR11857:SF46">
    <property type="entry name" value="GENERAL ODORANT-BINDING PROTEIN 99A-RELATED"/>
    <property type="match status" value="1"/>
</dbReference>
<protein>
    <recommendedName>
        <fullName evidence="8">Odorant-binding protein</fullName>
    </recommendedName>
</protein>
<evidence type="ECO:0000256" key="4">
    <source>
        <dbReference type="ARBA" id="ARBA00022729"/>
    </source>
</evidence>
<keyword evidence="7" id="KW-1185">Reference proteome</keyword>
<sequence length="312" mass="35117">MERGHGITNGSRNGLQLVDSCRSWSKSSAIDRTMGYWALGTGLQLLLLLLALGGSELQVKAKGSLIQRSFDEMVLECAELMSIVHSKLARIRSGVMLPDEDTKCLIRCVGISGRFWNDHTGLRKELLARYFVTDPADAYNVNRTEACLQELPALDLNAEKCCGLAFESFLCYYYNYGNLRQDSVFVPLDHLQLQHVTSRCMDVHQITTEQLMSLSEEAMDANDKVHCLVRCIGLQTGVYSDREGVSIDRLYAQYGEGHCDKEFKTNAVECITKHRELAYGSPCKRAYHLLYKCFENVRNVISAYELPDSDGN</sequence>
<evidence type="ECO:0000256" key="2">
    <source>
        <dbReference type="ARBA" id="ARBA00008098"/>
    </source>
</evidence>
<dbReference type="FunFam" id="1.10.238.20:FF:000003">
    <property type="entry name" value="AGAP010409-PA"/>
    <property type="match status" value="1"/>
</dbReference>
<dbReference type="CDD" id="cd23992">
    <property type="entry name" value="PBP_GOBP"/>
    <property type="match status" value="2"/>
</dbReference>
<evidence type="ECO:0000256" key="3">
    <source>
        <dbReference type="ARBA" id="ARBA00022525"/>
    </source>
</evidence>
<organism evidence="6 7">
    <name type="scientific">Anopheles quadriannulatus</name>
    <name type="common">Mosquito</name>
    <dbReference type="NCBI Taxonomy" id="34691"/>
    <lineage>
        <taxon>Eukaryota</taxon>
        <taxon>Metazoa</taxon>
        <taxon>Ecdysozoa</taxon>
        <taxon>Arthropoda</taxon>
        <taxon>Hexapoda</taxon>
        <taxon>Insecta</taxon>
        <taxon>Pterygota</taxon>
        <taxon>Neoptera</taxon>
        <taxon>Endopterygota</taxon>
        <taxon>Diptera</taxon>
        <taxon>Nematocera</taxon>
        <taxon>Culicoidea</taxon>
        <taxon>Culicidae</taxon>
        <taxon>Anophelinae</taxon>
        <taxon>Anopheles</taxon>
    </lineage>
</organism>
<name>A0A182XEY2_ANOQN</name>
<dbReference type="GO" id="GO:0005549">
    <property type="term" value="F:odorant binding"/>
    <property type="evidence" value="ECO:0007669"/>
    <property type="project" value="InterPro"/>
</dbReference>
<dbReference type="EnsemblMetazoa" id="AQUA008385-RA">
    <property type="protein sequence ID" value="AQUA008385-PA"/>
    <property type="gene ID" value="AQUA008385"/>
</dbReference>
<dbReference type="SUPFAM" id="SSF47565">
    <property type="entry name" value="Insect pheromone/odorant-binding proteins"/>
    <property type="match status" value="2"/>
</dbReference>
<dbReference type="PANTHER" id="PTHR11857">
    <property type="entry name" value="ODORANT BINDING PROTEIN-RELATED"/>
    <property type="match status" value="1"/>
</dbReference>
<evidence type="ECO:0000313" key="7">
    <source>
        <dbReference type="Proteomes" id="UP000076407"/>
    </source>
</evidence>
<dbReference type="InterPro" id="IPR006170">
    <property type="entry name" value="PBP/GOBP"/>
</dbReference>
<dbReference type="Gene3D" id="1.10.238.20">
    <property type="entry name" value="Pheromone/general odorant binding protein domain"/>
    <property type="match status" value="2"/>
</dbReference>
<dbReference type="GO" id="GO:0007608">
    <property type="term" value="P:sensory perception of smell"/>
    <property type="evidence" value="ECO:0007669"/>
    <property type="project" value="TreeGrafter"/>
</dbReference>
<evidence type="ECO:0008006" key="8">
    <source>
        <dbReference type="Google" id="ProtNLM"/>
    </source>
</evidence>
<proteinExistence type="inferred from homology"/>
<dbReference type="Pfam" id="PF01395">
    <property type="entry name" value="PBP_GOBP"/>
    <property type="match status" value="2"/>
</dbReference>
<dbReference type="VEuPathDB" id="VectorBase:AQUA008385"/>
<dbReference type="GO" id="GO:0005615">
    <property type="term" value="C:extracellular space"/>
    <property type="evidence" value="ECO:0007669"/>
    <property type="project" value="TreeGrafter"/>
</dbReference>
<dbReference type="Proteomes" id="UP000076407">
    <property type="component" value="Unassembled WGS sequence"/>
</dbReference>
<keyword evidence="3" id="KW-0964">Secreted</keyword>
<keyword evidence="5" id="KW-1015">Disulfide bond</keyword>
<reference evidence="6" key="1">
    <citation type="submission" date="2020-05" db="UniProtKB">
        <authorList>
            <consortium name="EnsemblMetazoa"/>
        </authorList>
    </citation>
    <scope>IDENTIFICATION</scope>
    <source>
        <strain evidence="6">SANGQUA</strain>
    </source>
</reference>
<keyword evidence="4" id="KW-0732">Signal</keyword>
<comment type="similarity">
    <text evidence="2">Belongs to the PBP/GOBP family.</text>
</comment>
<dbReference type="AlphaFoldDB" id="A0A182XEY2"/>
<accession>A0A182XEY2</accession>
<dbReference type="InterPro" id="IPR036728">
    <property type="entry name" value="PBP_GOBP_sf"/>
</dbReference>
<evidence type="ECO:0000256" key="5">
    <source>
        <dbReference type="ARBA" id="ARBA00023157"/>
    </source>
</evidence>